<protein>
    <submittedName>
        <fullName evidence="3">Outer membrane protein beta-barrel domain-containing protein</fullName>
    </submittedName>
</protein>
<keyword evidence="1" id="KW-0732">Signal</keyword>
<evidence type="ECO:0000313" key="3">
    <source>
        <dbReference type="EMBL" id="SEW34538.1"/>
    </source>
</evidence>
<dbReference type="Proteomes" id="UP000199310">
    <property type="component" value="Unassembled WGS sequence"/>
</dbReference>
<keyword evidence="4" id="KW-1185">Reference proteome</keyword>
<dbReference type="RefSeq" id="WP_089894208.1">
    <property type="nucleotide sequence ID" value="NZ_FOJG01000001.1"/>
</dbReference>
<name>A0A1I0R254_9BACT</name>
<dbReference type="STRING" id="29529.SAMN04488122_2119"/>
<feature type="domain" description="Outer membrane protein beta-barrel" evidence="2">
    <location>
        <begin position="23"/>
        <end position="178"/>
    </location>
</feature>
<organism evidence="3 4">
    <name type="scientific">Chitinophaga arvensicola</name>
    <dbReference type="NCBI Taxonomy" id="29529"/>
    <lineage>
        <taxon>Bacteria</taxon>
        <taxon>Pseudomonadati</taxon>
        <taxon>Bacteroidota</taxon>
        <taxon>Chitinophagia</taxon>
        <taxon>Chitinophagales</taxon>
        <taxon>Chitinophagaceae</taxon>
        <taxon>Chitinophaga</taxon>
    </lineage>
</organism>
<dbReference type="Pfam" id="PF13568">
    <property type="entry name" value="OMP_b-brl_2"/>
    <property type="match status" value="1"/>
</dbReference>
<sequence>MKKLFFAVAVLIAAVTTVSTVNAQTKLLRFGIKGGANLGKLDGTGFQDGFKLGYHLGAFAQVNLVKGFGVQGELVFSSTKAETTDKFSDIYEGVSTSDNRKKINLNYLSIPLLANIDLGTPRLKLQVGPQFGALVSDKKVLGAANTAFKGGEISGVAGLWLQLPIINISARYIIGFNDVKDVNSVVSTSNWKNQSIQLGVGVSF</sequence>
<feature type="signal peptide" evidence="1">
    <location>
        <begin position="1"/>
        <end position="23"/>
    </location>
</feature>
<evidence type="ECO:0000259" key="2">
    <source>
        <dbReference type="Pfam" id="PF13568"/>
    </source>
</evidence>
<dbReference type="InterPro" id="IPR025665">
    <property type="entry name" value="Beta-barrel_OMP_2"/>
</dbReference>
<accession>A0A1I0R254</accession>
<proteinExistence type="predicted"/>
<feature type="chain" id="PRO_5011526206" evidence="1">
    <location>
        <begin position="24"/>
        <end position="204"/>
    </location>
</feature>
<dbReference type="EMBL" id="FOJG01000001">
    <property type="protein sequence ID" value="SEW34538.1"/>
    <property type="molecule type" value="Genomic_DNA"/>
</dbReference>
<evidence type="ECO:0000313" key="4">
    <source>
        <dbReference type="Proteomes" id="UP000199310"/>
    </source>
</evidence>
<reference evidence="4" key="1">
    <citation type="submission" date="2016-10" db="EMBL/GenBank/DDBJ databases">
        <authorList>
            <person name="Varghese N."/>
            <person name="Submissions S."/>
        </authorList>
    </citation>
    <scope>NUCLEOTIDE SEQUENCE [LARGE SCALE GENOMIC DNA]</scope>
    <source>
        <strain evidence="4">DSM 3695</strain>
    </source>
</reference>
<dbReference type="OrthoDB" id="947434at2"/>
<evidence type="ECO:0000256" key="1">
    <source>
        <dbReference type="SAM" id="SignalP"/>
    </source>
</evidence>
<dbReference type="AlphaFoldDB" id="A0A1I0R254"/>
<gene>
    <name evidence="3" type="ORF">SAMN04488122_2119</name>
</gene>